<gene>
    <name evidence="1" type="ORF">SXIM_02190</name>
</gene>
<keyword evidence="2" id="KW-1185">Reference proteome</keyword>
<name>A0A0F7FQ85_9ACTN</name>
<sequence length="73" mass="8410">MHVMHYRNPEGRPRIGWFFATAHWRGEPVNAEPTKCAGIGWHHLRQLPHHTVPYNATGIAHYLTGDTFSVHGW</sequence>
<protein>
    <submittedName>
        <fullName evidence="1">NUDIX hydrolase</fullName>
    </submittedName>
</protein>
<keyword evidence="1" id="KW-0378">Hydrolase</keyword>
<evidence type="ECO:0000313" key="2">
    <source>
        <dbReference type="Proteomes" id="UP000034034"/>
    </source>
</evidence>
<dbReference type="Proteomes" id="UP000034034">
    <property type="component" value="Chromosome"/>
</dbReference>
<dbReference type="STRING" id="408015.SXIM_02190"/>
<evidence type="ECO:0000313" key="1">
    <source>
        <dbReference type="EMBL" id="AKG41603.1"/>
    </source>
</evidence>
<reference evidence="1" key="1">
    <citation type="submission" date="2019-08" db="EMBL/GenBank/DDBJ databases">
        <title>Complete genome sequence of a mangrove-derived Streptomyces xiamenensis.</title>
        <authorList>
            <person name="Xu J."/>
        </authorList>
    </citation>
    <scope>NUCLEOTIDE SEQUENCE</scope>
    <source>
        <strain evidence="1">318</strain>
    </source>
</reference>
<dbReference type="AlphaFoldDB" id="A0A0F7FQ85"/>
<dbReference type="GO" id="GO:0016787">
    <property type="term" value="F:hydrolase activity"/>
    <property type="evidence" value="ECO:0007669"/>
    <property type="project" value="UniProtKB-KW"/>
</dbReference>
<organism evidence="1 2">
    <name type="scientific">Streptomyces xiamenensis</name>
    <dbReference type="NCBI Taxonomy" id="408015"/>
    <lineage>
        <taxon>Bacteria</taxon>
        <taxon>Bacillati</taxon>
        <taxon>Actinomycetota</taxon>
        <taxon>Actinomycetes</taxon>
        <taxon>Kitasatosporales</taxon>
        <taxon>Streptomycetaceae</taxon>
        <taxon>Streptomyces</taxon>
    </lineage>
</organism>
<dbReference type="EMBL" id="CP009922">
    <property type="protein sequence ID" value="AKG41603.1"/>
    <property type="molecule type" value="Genomic_DNA"/>
</dbReference>
<dbReference type="KEGG" id="sxi:SXIM_02190"/>
<accession>A0A0F7FQ85</accession>
<dbReference type="PATRIC" id="fig|408015.6.peg.243"/>
<proteinExistence type="predicted"/>
<dbReference type="HOGENOM" id="CLU_037162_9_3_11"/>